<evidence type="ECO:0000313" key="2">
    <source>
        <dbReference type="Proteomes" id="UP000315525"/>
    </source>
</evidence>
<gene>
    <name evidence="1" type="ORF">E3J62_03220</name>
</gene>
<proteinExistence type="predicted"/>
<evidence type="ECO:0000313" key="1">
    <source>
        <dbReference type="EMBL" id="TET46758.1"/>
    </source>
</evidence>
<sequence>MPKSQAPSPGPVTRMAGLLIIATGLALLGLAEVRAAQGEKNQKSTVELVWDKEFPEGITDVAFDKEREGLFCPSVIVTGNCENAKAILYLDSSGKVIKETKLKEWTQVRISQNGQYIGIMHPEKYDGEFYYGTVDIIDRAGKLVKKVDEVYGTSWWVSPGGNEIIEKSVWDDDDIYYFRGTSGKGRADLTKSKGDISMFAGTQAIKWSETESAYLQIGTLIGNLPCLPNGHSIAVSPDGDYVATPRAIPQGNDYIYHLLLRRNNGILLEEFDLEKKGWVLSSFSPDGKFLTVAVRNLVFLIGVGKKKILWKYESDDPYQL</sequence>
<evidence type="ECO:0008006" key="3">
    <source>
        <dbReference type="Google" id="ProtNLM"/>
    </source>
</evidence>
<feature type="non-terminal residue" evidence="1">
    <location>
        <position position="320"/>
    </location>
</feature>
<organism evidence="1 2">
    <name type="scientific">candidate division TA06 bacterium</name>
    <dbReference type="NCBI Taxonomy" id="2250710"/>
    <lineage>
        <taxon>Bacteria</taxon>
        <taxon>Bacteria division TA06</taxon>
    </lineage>
</organism>
<dbReference type="InterPro" id="IPR011047">
    <property type="entry name" value="Quinoprotein_ADH-like_sf"/>
</dbReference>
<accession>A0A523UW44</accession>
<name>A0A523UW44_UNCT6</name>
<dbReference type="SUPFAM" id="SSF50998">
    <property type="entry name" value="Quinoprotein alcohol dehydrogenase-like"/>
    <property type="match status" value="1"/>
</dbReference>
<comment type="caution">
    <text evidence="1">The sequence shown here is derived from an EMBL/GenBank/DDBJ whole genome shotgun (WGS) entry which is preliminary data.</text>
</comment>
<dbReference type="Proteomes" id="UP000315525">
    <property type="component" value="Unassembled WGS sequence"/>
</dbReference>
<reference evidence="1 2" key="1">
    <citation type="submission" date="2019-03" db="EMBL/GenBank/DDBJ databases">
        <title>Metabolic potential of uncultured bacteria and archaea associated with petroleum seepage in deep-sea sediments.</title>
        <authorList>
            <person name="Dong X."/>
            <person name="Hubert C."/>
        </authorList>
    </citation>
    <scope>NUCLEOTIDE SEQUENCE [LARGE SCALE GENOMIC DNA]</scope>
    <source>
        <strain evidence="1">E44_bin18</strain>
    </source>
</reference>
<dbReference type="EMBL" id="SOJN01000045">
    <property type="protein sequence ID" value="TET46758.1"/>
    <property type="molecule type" value="Genomic_DNA"/>
</dbReference>
<dbReference type="AlphaFoldDB" id="A0A523UW44"/>
<protein>
    <recommendedName>
        <fullName evidence="3">WD40 repeat domain-containing protein</fullName>
    </recommendedName>
</protein>